<proteinExistence type="predicted"/>
<evidence type="ECO:0000256" key="1">
    <source>
        <dbReference type="SAM" id="Phobius"/>
    </source>
</evidence>
<accession>A0A1F5JHW2</accession>
<feature type="transmembrane region" description="Helical" evidence="1">
    <location>
        <begin position="543"/>
        <end position="560"/>
    </location>
</feature>
<evidence type="ECO:0000313" key="2">
    <source>
        <dbReference type="EMBL" id="OGE28138.1"/>
    </source>
</evidence>
<keyword evidence="1" id="KW-0472">Membrane</keyword>
<feature type="transmembrane region" description="Helical" evidence="1">
    <location>
        <begin position="519"/>
        <end position="536"/>
    </location>
</feature>
<keyword evidence="1" id="KW-0812">Transmembrane</keyword>
<dbReference type="EMBL" id="MFCP01000021">
    <property type="protein sequence ID" value="OGE28138.1"/>
    <property type="molecule type" value="Genomic_DNA"/>
</dbReference>
<dbReference type="AlphaFoldDB" id="A0A1F5JHW2"/>
<sequence length="693" mass="80126">MPLSKLKIFTQTCICLSVLLLLPKLGFTQSQSSESSGQFITLVNPVRVSAYTKDSAKSLASQYFEVSKRNLPASWLFTYDVLENKEVATFAKQMDQQQDLGIFLEVTPNFAENAGVTYNKTDSWHRSNSVFLIGYSQDDRKKLIDVVFERFKNNFGYYPKSVGAWWVDSFSLNYMKDKYNITSTLGCADQFYTDGYSLWGQYWSTPFYPSKNHAGMPARNTETKLDLVLLQWAARDPLNGYSGERASSYSTQDYYTRDLPDEYYEKLIKLYALKNKNQFGQITLGLEGDFPEETYREKFAQHLDMIQRISTQENITVTNMKDFSLWYRQIFPNLSPAHVIEADDLLGSKIKSVWYQSPAYRIGLTYNGENQELKIVDWRTFQDNFQEPFYLTPNTQLNLYINIPSLIDQISNPQSVWQIPVKGIFSSIGKAEKYSLFETNNPLLIFEENKITFSEVNLPPYIKNSDLLKIKDLPHSTEVSIAEHWIAPPEGMTFRSLPPQFFYLLNSYNLSKTNTQKRLALISLVLIVSLIIIYKFKVYHKKAFWVFSVIFMIGSTLFAISKLRIYSVSQAETDALLHLRALEPGKVIVYDETCLKCIWHNRYMPAVFANIRGYVSSISKKPIVHNRSIFVAESRPEGKKKLDSLVAKYIYVVKYENYSEIVPFSPGDYNVELIFENANAQIWRIKDNDKKLQ</sequence>
<comment type="caution">
    <text evidence="2">The sequence shown here is derived from an EMBL/GenBank/DDBJ whole genome shotgun (WGS) entry which is preliminary data.</text>
</comment>
<dbReference type="Proteomes" id="UP000177555">
    <property type="component" value="Unassembled WGS sequence"/>
</dbReference>
<protein>
    <submittedName>
        <fullName evidence="2">Uncharacterized protein</fullName>
    </submittedName>
</protein>
<dbReference type="Gene3D" id="3.20.20.510">
    <property type="entry name" value="Uncharacterised protein PF12979, DUF3863"/>
    <property type="match status" value="1"/>
</dbReference>
<keyword evidence="1" id="KW-1133">Transmembrane helix</keyword>
<organism evidence="2 3">
    <name type="scientific">Candidatus Daviesbacteria bacterium RIFCSPHIGHO2_01_FULL_40_11</name>
    <dbReference type="NCBI Taxonomy" id="1797762"/>
    <lineage>
        <taxon>Bacteria</taxon>
        <taxon>Candidatus Daviesiibacteriota</taxon>
    </lineage>
</organism>
<gene>
    <name evidence="2" type="ORF">A2867_01125</name>
</gene>
<reference evidence="2 3" key="1">
    <citation type="journal article" date="2016" name="Nat. Commun.">
        <title>Thousands of microbial genomes shed light on interconnected biogeochemical processes in an aquifer system.</title>
        <authorList>
            <person name="Anantharaman K."/>
            <person name="Brown C.T."/>
            <person name="Hug L.A."/>
            <person name="Sharon I."/>
            <person name="Castelle C.J."/>
            <person name="Probst A.J."/>
            <person name="Thomas B.C."/>
            <person name="Singh A."/>
            <person name="Wilkins M.J."/>
            <person name="Karaoz U."/>
            <person name="Brodie E.L."/>
            <person name="Williams K.H."/>
            <person name="Hubbard S.S."/>
            <person name="Banfield J.F."/>
        </authorList>
    </citation>
    <scope>NUCLEOTIDE SEQUENCE [LARGE SCALE GENOMIC DNA]</scope>
</reference>
<name>A0A1F5JHW2_9BACT</name>
<evidence type="ECO:0000313" key="3">
    <source>
        <dbReference type="Proteomes" id="UP000177555"/>
    </source>
</evidence>